<evidence type="ECO:0000313" key="6">
    <source>
        <dbReference type="Proteomes" id="UP000251213"/>
    </source>
</evidence>
<accession>A0A364K4V6</accession>
<dbReference type="InterPro" id="IPR029063">
    <property type="entry name" value="SAM-dependent_MTases_sf"/>
</dbReference>
<dbReference type="AlphaFoldDB" id="A0A364K4V6"/>
<comment type="function">
    <text evidence="4">Exhibits S-adenosyl-L-methionine-dependent methyltransferase activity.</text>
</comment>
<dbReference type="PANTHER" id="PTHR43619">
    <property type="entry name" value="S-ADENOSYL-L-METHIONINE-DEPENDENT METHYLTRANSFERASE YKTD-RELATED"/>
    <property type="match status" value="1"/>
</dbReference>
<evidence type="ECO:0000256" key="4">
    <source>
        <dbReference type="RuleBase" id="RU362030"/>
    </source>
</evidence>
<dbReference type="Pfam" id="PF04072">
    <property type="entry name" value="LCM"/>
    <property type="match status" value="1"/>
</dbReference>
<proteinExistence type="inferred from homology"/>
<reference evidence="5 6" key="1">
    <citation type="submission" date="2018-06" db="EMBL/GenBank/DDBJ databases">
        <title>Thermoflavimicrobium daqus sp. nov., a thermophilic microbe isolated from Moutai-flavour Daqu.</title>
        <authorList>
            <person name="Wang X."/>
            <person name="Zhou H."/>
        </authorList>
    </citation>
    <scope>NUCLEOTIDE SEQUENCE [LARGE SCALE GENOMIC DNA]</scope>
    <source>
        <strain evidence="5 6">FBKL4.011</strain>
    </source>
</reference>
<dbReference type="EC" id="2.1.1.-" evidence="4"/>
<protein>
    <recommendedName>
        <fullName evidence="4">S-adenosyl-L-methionine-dependent methyltransferase</fullName>
        <ecNumber evidence="4">2.1.1.-</ecNumber>
    </recommendedName>
</protein>
<sequence length="338" mass="39446">MKYFHIIDSKRGNDYFGSEYVSMPVNHNESKRKNRASKTAEFVAFFRALEYSYPKERRLFEDPFALRFLSPFLQTATYLSRVPLLGRAVPYLVDRFGPGARASGVARTRLIDDHLSNAIDQGIEQVVILGSGFDSRAYRIPHIKRVRVFEVDQARTLLVKQKKIKRVLGFLPRGVTYIETDLNIQKLEQTLVKEGFDLARPAFFIWEGVTNYLTEQAVDMTLRFISTTAPGSFILFTYVHKHLIDTLAERPSMRRIYRLLQRIGEPWTFGMIPEELPAYLEARGLQLIEDVDSFEFRKRYMNPCGPHMKGYKFYRAVLAQVKSKDPELQIRFFRSFFH</sequence>
<keyword evidence="3 5" id="KW-0808">Transferase</keyword>
<reference evidence="5 6" key="2">
    <citation type="submission" date="2018-06" db="EMBL/GenBank/DDBJ databases">
        <authorList>
            <person name="Zhirakovskaya E."/>
        </authorList>
    </citation>
    <scope>NUCLEOTIDE SEQUENCE [LARGE SCALE GENOMIC DNA]</scope>
    <source>
        <strain evidence="5 6">FBKL4.011</strain>
    </source>
</reference>
<dbReference type="Proteomes" id="UP000251213">
    <property type="component" value="Unassembled WGS sequence"/>
</dbReference>
<name>A0A364K4V6_9BACL</name>
<dbReference type="OrthoDB" id="9806164at2"/>
<comment type="similarity">
    <text evidence="1 4">Belongs to the UPF0677 family.</text>
</comment>
<dbReference type="SUPFAM" id="SSF53335">
    <property type="entry name" value="S-adenosyl-L-methionine-dependent methyltransferases"/>
    <property type="match status" value="1"/>
</dbReference>
<dbReference type="EMBL" id="QJKK01000004">
    <property type="protein sequence ID" value="RAL24414.1"/>
    <property type="molecule type" value="Genomic_DNA"/>
</dbReference>
<keyword evidence="2 4" id="KW-0489">Methyltransferase</keyword>
<dbReference type="PANTHER" id="PTHR43619:SF2">
    <property type="entry name" value="S-ADENOSYL-L-METHIONINE-DEPENDENT METHYLTRANSFERASES SUPERFAMILY PROTEIN"/>
    <property type="match status" value="1"/>
</dbReference>
<dbReference type="GO" id="GO:0032259">
    <property type="term" value="P:methylation"/>
    <property type="evidence" value="ECO:0007669"/>
    <property type="project" value="UniProtKB-KW"/>
</dbReference>
<gene>
    <name evidence="5" type="ORF">DL897_08800</name>
</gene>
<evidence type="ECO:0000313" key="5">
    <source>
        <dbReference type="EMBL" id="RAL24414.1"/>
    </source>
</evidence>
<evidence type="ECO:0000256" key="1">
    <source>
        <dbReference type="ARBA" id="ARBA00008138"/>
    </source>
</evidence>
<organism evidence="5 6">
    <name type="scientific">Thermoflavimicrobium daqui</name>
    <dbReference type="NCBI Taxonomy" id="2137476"/>
    <lineage>
        <taxon>Bacteria</taxon>
        <taxon>Bacillati</taxon>
        <taxon>Bacillota</taxon>
        <taxon>Bacilli</taxon>
        <taxon>Bacillales</taxon>
        <taxon>Thermoactinomycetaceae</taxon>
        <taxon>Thermoflavimicrobium</taxon>
    </lineage>
</organism>
<dbReference type="Gene3D" id="3.40.50.150">
    <property type="entry name" value="Vaccinia Virus protein VP39"/>
    <property type="match status" value="1"/>
</dbReference>
<dbReference type="InterPro" id="IPR011610">
    <property type="entry name" value="SAM_mthyl_Trfase_ML2640-like"/>
</dbReference>
<evidence type="ECO:0000256" key="2">
    <source>
        <dbReference type="ARBA" id="ARBA00022603"/>
    </source>
</evidence>
<evidence type="ECO:0000256" key="3">
    <source>
        <dbReference type="ARBA" id="ARBA00022679"/>
    </source>
</evidence>
<dbReference type="GO" id="GO:0008168">
    <property type="term" value="F:methyltransferase activity"/>
    <property type="evidence" value="ECO:0007669"/>
    <property type="project" value="UniProtKB-UniRule"/>
</dbReference>
<keyword evidence="4" id="KW-0949">S-adenosyl-L-methionine</keyword>
<keyword evidence="6" id="KW-1185">Reference proteome</keyword>
<comment type="caution">
    <text evidence="5">The sequence shown here is derived from an EMBL/GenBank/DDBJ whole genome shotgun (WGS) entry which is preliminary data.</text>
</comment>
<dbReference type="NCBIfam" id="TIGR00027">
    <property type="entry name" value="mthyl_TIGR00027"/>
    <property type="match status" value="1"/>
</dbReference>
<dbReference type="InterPro" id="IPR007213">
    <property type="entry name" value="Ppm1/Ppm2/Tcmp"/>
</dbReference>